<protein>
    <submittedName>
        <fullName evidence="2">Uncharacterized protein</fullName>
    </submittedName>
</protein>
<sequence>MGGGRSRKAYTHYSNRRRESLTSGGTIQSDAPLFIAASAFLPPSHPFTILDAKINCHAELLNNQP</sequence>
<feature type="compositionally biased region" description="Basic residues" evidence="1">
    <location>
        <begin position="1"/>
        <end position="10"/>
    </location>
</feature>
<evidence type="ECO:0000313" key="2">
    <source>
        <dbReference type="EMBL" id="GAU14775.1"/>
    </source>
</evidence>
<dbReference type="AlphaFoldDB" id="A0A2Z6M3W2"/>
<reference evidence="3" key="1">
    <citation type="journal article" date="2017" name="Front. Plant Sci.">
        <title>Climate Clever Clovers: New Paradigm to Reduce the Environmental Footprint of Ruminants by Breeding Low Methanogenic Forages Utilizing Haplotype Variation.</title>
        <authorList>
            <person name="Kaur P."/>
            <person name="Appels R."/>
            <person name="Bayer P.E."/>
            <person name="Keeble-Gagnere G."/>
            <person name="Wang J."/>
            <person name="Hirakawa H."/>
            <person name="Shirasawa K."/>
            <person name="Vercoe P."/>
            <person name="Stefanova K."/>
            <person name="Durmic Z."/>
            <person name="Nichols P."/>
            <person name="Revell C."/>
            <person name="Isobe S.N."/>
            <person name="Edwards D."/>
            <person name="Erskine W."/>
        </authorList>
    </citation>
    <scope>NUCLEOTIDE SEQUENCE [LARGE SCALE GENOMIC DNA]</scope>
    <source>
        <strain evidence="3">cv. Daliak</strain>
    </source>
</reference>
<feature type="region of interest" description="Disordered" evidence="1">
    <location>
        <begin position="1"/>
        <end position="26"/>
    </location>
</feature>
<accession>A0A2Z6M3W2</accession>
<dbReference type="Proteomes" id="UP000242715">
    <property type="component" value="Unassembled WGS sequence"/>
</dbReference>
<name>A0A2Z6M3W2_TRISU</name>
<proteinExistence type="predicted"/>
<gene>
    <name evidence="2" type="ORF">TSUD_204240</name>
</gene>
<evidence type="ECO:0000256" key="1">
    <source>
        <dbReference type="SAM" id="MobiDB-lite"/>
    </source>
</evidence>
<dbReference type="EMBL" id="DF973146">
    <property type="protein sequence ID" value="GAU14775.1"/>
    <property type="molecule type" value="Genomic_DNA"/>
</dbReference>
<evidence type="ECO:0000313" key="3">
    <source>
        <dbReference type="Proteomes" id="UP000242715"/>
    </source>
</evidence>
<organism evidence="2 3">
    <name type="scientific">Trifolium subterraneum</name>
    <name type="common">Subterranean clover</name>
    <dbReference type="NCBI Taxonomy" id="3900"/>
    <lineage>
        <taxon>Eukaryota</taxon>
        <taxon>Viridiplantae</taxon>
        <taxon>Streptophyta</taxon>
        <taxon>Embryophyta</taxon>
        <taxon>Tracheophyta</taxon>
        <taxon>Spermatophyta</taxon>
        <taxon>Magnoliopsida</taxon>
        <taxon>eudicotyledons</taxon>
        <taxon>Gunneridae</taxon>
        <taxon>Pentapetalae</taxon>
        <taxon>rosids</taxon>
        <taxon>fabids</taxon>
        <taxon>Fabales</taxon>
        <taxon>Fabaceae</taxon>
        <taxon>Papilionoideae</taxon>
        <taxon>50 kb inversion clade</taxon>
        <taxon>NPAAA clade</taxon>
        <taxon>Hologalegina</taxon>
        <taxon>IRL clade</taxon>
        <taxon>Trifolieae</taxon>
        <taxon>Trifolium</taxon>
    </lineage>
</organism>
<keyword evidence="3" id="KW-1185">Reference proteome</keyword>